<gene>
    <name evidence="1" type="ORF">LARSCL_LOCUS20051</name>
</gene>
<evidence type="ECO:0000313" key="1">
    <source>
        <dbReference type="EMBL" id="CAL1297020.1"/>
    </source>
</evidence>
<protein>
    <recommendedName>
        <fullName evidence="3">Secreted protein</fullName>
    </recommendedName>
</protein>
<keyword evidence="2" id="KW-1185">Reference proteome</keyword>
<evidence type="ECO:0000313" key="2">
    <source>
        <dbReference type="Proteomes" id="UP001497382"/>
    </source>
</evidence>
<dbReference type="Proteomes" id="UP001497382">
    <property type="component" value="Unassembled WGS sequence"/>
</dbReference>
<organism evidence="1 2">
    <name type="scientific">Larinioides sclopetarius</name>
    <dbReference type="NCBI Taxonomy" id="280406"/>
    <lineage>
        <taxon>Eukaryota</taxon>
        <taxon>Metazoa</taxon>
        <taxon>Ecdysozoa</taxon>
        <taxon>Arthropoda</taxon>
        <taxon>Chelicerata</taxon>
        <taxon>Arachnida</taxon>
        <taxon>Araneae</taxon>
        <taxon>Araneomorphae</taxon>
        <taxon>Entelegynae</taxon>
        <taxon>Araneoidea</taxon>
        <taxon>Araneidae</taxon>
        <taxon>Larinioides</taxon>
    </lineage>
</organism>
<name>A0AAV2BM92_9ARAC</name>
<accession>A0AAV2BM92</accession>
<reference evidence="1 2" key="1">
    <citation type="submission" date="2024-04" db="EMBL/GenBank/DDBJ databases">
        <authorList>
            <person name="Rising A."/>
            <person name="Reimegard J."/>
            <person name="Sonavane S."/>
            <person name="Akerstrom W."/>
            <person name="Nylinder S."/>
            <person name="Hedman E."/>
            <person name="Kallberg Y."/>
        </authorList>
    </citation>
    <scope>NUCLEOTIDE SEQUENCE [LARGE SCALE GENOMIC DNA]</scope>
</reference>
<dbReference type="PANTHER" id="PTHR33964">
    <property type="entry name" value="RE45066P-RELATED"/>
    <property type="match status" value="1"/>
</dbReference>
<dbReference type="AlphaFoldDB" id="A0AAV2BM92"/>
<dbReference type="PANTHER" id="PTHR33964:SF1">
    <property type="entry name" value="RE45066P"/>
    <property type="match status" value="1"/>
</dbReference>
<comment type="caution">
    <text evidence="1">The sequence shown here is derived from an EMBL/GenBank/DDBJ whole genome shotgun (WGS) entry which is preliminary data.</text>
</comment>
<dbReference type="EMBL" id="CAXIEN010000410">
    <property type="protein sequence ID" value="CAL1297020.1"/>
    <property type="molecule type" value="Genomic_DNA"/>
</dbReference>
<sequence>MGSFFVKHFVRQDAALHFPRSGSMERIISATGVLGSEDFCDEPEYRVCKMPDGIDFPKTEEDINRICPLLSQNLDCLKDYFDKCGYEEGLTEEQLQKLKEITQDVCREDSPLHLGVVQNIDCFNEVIENDKVSCRTYISSKASKMRNYLYDIETENGYSEEERYDPELWMPFQCILDSFEIACFISKVSERCGSDARDIASEVLTRALIVHNSCAASNEERISELLTLLELELEEEATLRRIIKKE</sequence>
<proteinExistence type="predicted"/>
<evidence type="ECO:0008006" key="3">
    <source>
        <dbReference type="Google" id="ProtNLM"/>
    </source>
</evidence>